<dbReference type="AlphaFoldDB" id="A0A143WQC7"/>
<evidence type="ECO:0000256" key="13">
    <source>
        <dbReference type="HAMAP-Rule" id="MF_00281"/>
    </source>
</evidence>
<dbReference type="PATRIC" id="fig|1070130.3.peg.191"/>
<accession>A0A143WQC7</accession>
<keyword evidence="4 13" id="KW-0963">Cytoplasm</keyword>
<evidence type="ECO:0000256" key="8">
    <source>
        <dbReference type="ARBA" id="ARBA00022840"/>
    </source>
</evidence>
<keyword evidence="11 13" id="KW-0030">Aminoacyl-tRNA synthetase</keyword>
<dbReference type="InterPro" id="IPR002319">
    <property type="entry name" value="Phenylalanyl-tRNA_Synthase"/>
</dbReference>
<dbReference type="EMBL" id="LN999832">
    <property type="protein sequence ID" value="CUX95893.1"/>
    <property type="molecule type" value="Genomic_DNA"/>
</dbReference>
<evidence type="ECO:0000256" key="10">
    <source>
        <dbReference type="ARBA" id="ARBA00022917"/>
    </source>
</evidence>
<keyword evidence="7 13" id="KW-0547">Nucleotide-binding</keyword>
<dbReference type="Proteomes" id="UP000095665">
    <property type="component" value="Chromosome I"/>
</dbReference>
<dbReference type="SUPFAM" id="SSF55681">
    <property type="entry name" value="Class II aaRS and biotin synthetases"/>
    <property type="match status" value="1"/>
</dbReference>
<keyword evidence="5 13" id="KW-0436">Ligase</keyword>
<dbReference type="GO" id="GO:0005737">
    <property type="term" value="C:cytoplasm"/>
    <property type="evidence" value="ECO:0007669"/>
    <property type="project" value="UniProtKB-SubCell"/>
</dbReference>
<dbReference type="OrthoDB" id="9800719at2"/>
<dbReference type="Pfam" id="PF02912">
    <property type="entry name" value="Phe_tRNA-synt_N"/>
    <property type="match status" value="1"/>
</dbReference>
<dbReference type="InterPro" id="IPR010978">
    <property type="entry name" value="tRNA-bd_arm"/>
</dbReference>
<evidence type="ECO:0000256" key="4">
    <source>
        <dbReference type="ARBA" id="ARBA00022490"/>
    </source>
</evidence>
<dbReference type="FunFam" id="3.30.930.10:FF:000003">
    <property type="entry name" value="Phenylalanine--tRNA ligase alpha subunit"/>
    <property type="match status" value="1"/>
</dbReference>
<dbReference type="Pfam" id="PF01409">
    <property type="entry name" value="tRNA-synt_2d"/>
    <property type="match status" value="1"/>
</dbReference>
<evidence type="ECO:0000256" key="6">
    <source>
        <dbReference type="ARBA" id="ARBA00022723"/>
    </source>
</evidence>
<dbReference type="InterPro" id="IPR045864">
    <property type="entry name" value="aa-tRNA-synth_II/BPL/LPL"/>
</dbReference>
<keyword evidence="16" id="KW-1185">Reference proteome</keyword>
<dbReference type="PANTHER" id="PTHR11538">
    <property type="entry name" value="PHENYLALANYL-TRNA SYNTHETASE"/>
    <property type="match status" value="1"/>
</dbReference>
<dbReference type="KEGG" id="ged:FVIR_GE00117"/>
<keyword evidence="6 13" id="KW-0479">Metal-binding</keyword>
<keyword evidence="8 13" id="KW-0067">ATP-binding</keyword>
<proteinExistence type="inferred from homology"/>
<feature type="binding site" evidence="13">
    <location>
        <position position="252"/>
    </location>
    <ligand>
        <name>Mg(2+)</name>
        <dbReference type="ChEBI" id="CHEBI:18420"/>
        <note>shared with beta subunit</note>
    </ligand>
</feature>
<dbReference type="STRING" id="1070130.FVIR_GE00117"/>
<dbReference type="RefSeq" id="WP_067497583.1">
    <property type="nucleotide sequence ID" value="NZ_LN999832.1"/>
</dbReference>
<keyword evidence="10 13" id="KW-0648">Protein biosynthesis</keyword>
<evidence type="ECO:0000256" key="5">
    <source>
        <dbReference type="ARBA" id="ARBA00022598"/>
    </source>
</evidence>
<dbReference type="GO" id="GO:0004826">
    <property type="term" value="F:phenylalanine-tRNA ligase activity"/>
    <property type="evidence" value="ECO:0007669"/>
    <property type="project" value="UniProtKB-UniRule"/>
</dbReference>
<dbReference type="GO" id="GO:0005524">
    <property type="term" value="F:ATP binding"/>
    <property type="evidence" value="ECO:0007669"/>
    <property type="project" value="UniProtKB-UniRule"/>
</dbReference>
<dbReference type="Gene3D" id="3.30.930.10">
    <property type="entry name" value="Bira Bifunctional Protein, Domain 2"/>
    <property type="match status" value="1"/>
</dbReference>
<dbReference type="SUPFAM" id="SSF46589">
    <property type="entry name" value="tRNA-binding arm"/>
    <property type="match status" value="1"/>
</dbReference>
<comment type="cofactor">
    <cofactor evidence="13">
        <name>Mg(2+)</name>
        <dbReference type="ChEBI" id="CHEBI:18420"/>
    </cofactor>
    <text evidence="13">Binds 2 magnesium ions per tetramer.</text>
</comment>
<evidence type="ECO:0000256" key="9">
    <source>
        <dbReference type="ARBA" id="ARBA00022842"/>
    </source>
</evidence>
<comment type="subcellular location">
    <subcellularLocation>
        <location evidence="1 13">Cytoplasm</location>
    </subcellularLocation>
</comment>
<reference evidence="16" key="1">
    <citation type="submission" date="2016-01" db="EMBL/GenBank/DDBJ databases">
        <authorList>
            <person name="Husnik F."/>
        </authorList>
    </citation>
    <scope>NUCLEOTIDE SEQUENCE [LARGE SCALE GENOMIC DNA]</scope>
</reference>
<name>A0A143WQC7_9ENTR</name>
<dbReference type="EC" id="6.1.1.20" evidence="13"/>
<dbReference type="InterPro" id="IPR004529">
    <property type="entry name" value="Phe-tRNA-synth_IIc_asu"/>
</dbReference>
<dbReference type="NCBIfam" id="TIGR00468">
    <property type="entry name" value="pheS"/>
    <property type="match status" value="1"/>
</dbReference>
<sequence>MLHLADLLMQAKADIEQSKDTEELELVRVKYLGKKGYFSQKILEMRNLEPDEWPTVGTVINQTKQDIQKAFAKQKMILECAALKSQLETEIIDISLPGRRMENGGLHPISHTIAHIEDFFGKLGFSVVTGLEIEDDYHNFDALNIPAYHAARTDHDTFWLDATRLLRTQTSSVQIRIMKTKQPPIRIISSGRVYRNDCDQTHTPMFHQIEGLIVDTNISFANLKGIQHDFLNYFFKKDLQIRFRPSYFPFTEPSAEMDVMGENGHWLEVLGCGMLHPNILYNAGIDSEIYSGFAFGIGIERLTMLRYGITDLRAFFENDLRFLKQFK</sequence>
<keyword evidence="9 13" id="KW-0460">Magnesium</keyword>
<comment type="catalytic activity">
    <reaction evidence="12 13">
        <text>tRNA(Phe) + L-phenylalanine + ATP = L-phenylalanyl-tRNA(Phe) + AMP + diphosphate + H(+)</text>
        <dbReference type="Rhea" id="RHEA:19413"/>
        <dbReference type="Rhea" id="RHEA-COMP:9668"/>
        <dbReference type="Rhea" id="RHEA-COMP:9699"/>
        <dbReference type="ChEBI" id="CHEBI:15378"/>
        <dbReference type="ChEBI" id="CHEBI:30616"/>
        <dbReference type="ChEBI" id="CHEBI:33019"/>
        <dbReference type="ChEBI" id="CHEBI:58095"/>
        <dbReference type="ChEBI" id="CHEBI:78442"/>
        <dbReference type="ChEBI" id="CHEBI:78531"/>
        <dbReference type="ChEBI" id="CHEBI:456215"/>
        <dbReference type="EC" id="6.1.1.20"/>
    </reaction>
</comment>
<evidence type="ECO:0000256" key="11">
    <source>
        <dbReference type="ARBA" id="ARBA00023146"/>
    </source>
</evidence>
<dbReference type="HAMAP" id="MF_00281">
    <property type="entry name" value="Phe_tRNA_synth_alpha1"/>
    <property type="match status" value="1"/>
</dbReference>
<comment type="subunit">
    <text evidence="3 13">Tetramer of two alpha and two beta subunits.</text>
</comment>
<gene>
    <name evidence="13 15" type="primary">pheS</name>
    <name evidence="15" type="ORF">FVIR_GE00117</name>
</gene>
<comment type="similarity">
    <text evidence="2 13">Belongs to the class-II aminoacyl-tRNA synthetase family. Phe-tRNA synthetase alpha subunit type 1 subfamily.</text>
</comment>
<evidence type="ECO:0000313" key="16">
    <source>
        <dbReference type="Proteomes" id="UP000095665"/>
    </source>
</evidence>
<protein>
    <recommendedName>
        <fullName evidence="13">Phenylalanine--tRNA ligase alpha subunit</fullName>
        <ecNumber evidence="13">6.1.1.20</ecNumber>
    </recommendedName>
    <alternativeName>
        <fullName evidence="13">Phenylalanyl-tRNA synthetase alpha subunit</fullName>
        <shortName evidence="13">PheRS</shortName>
    </alternativeName>
</protein>
<dbReference type="InterPro" id="IPR006195">
    <property type="entry name" value="aa-tRNA-synth_II"/>
</dbReference>
<dbReference type="GO" id="GO:0000049">
    <property type="term" value="F:tRNA binding"/>
    <property type="evidence" value="ECO:0007669"/>
    <property type="project" value="InterPro"/>
</dbReference>
<evidence type="ECO:0000256" key="7">
    <source>
        <dbReference type="ARBA" id="ARBA00022741"/>
    </source>
</evidence>
<dbReference type="GO" id="GO:0000287">
    <property type="term" value="F:magnesium ion binding"/>
    <property type="evidence" value="ECO:0007669"/>
    <property type="project" value="UniProtKB-UniRule"/>
</dbReference>
<dbReference type="PANTHER" id="PTHR11538:SF41">
    <property type="entry name" value="PHENYLALANINE--TRNA LIGASE, MITOCHONDRIAL"/>
    <property type="match status" value="1"/>
</dbReference>
<organism evidence="15 16">
    <name type="scientific">Candidatus Gullanella endobia</name>
    <dbReference type="NCBI Taxonomy" id="1070130"/>
    <lineage>
        <taxon>Bacteria</taxon>
        <taxon>Pseudomonadati</taxon>
        <taxon>Pseudomonadota</taxon>
        <taxon>Gammaproteobacteria</taxon>
        <taxon>Enterobacterales</taxon>
        <taxon>Enterobacteriaceae</taxon>
        <taxon>Candidatus Gullanella</taxon>
    </lineage>
</organism>
<evidence type="ECO:0000313" key="15">
    <source>
        <dbReference type="EMBL" id="CUX95893.1"/>
    </source>
</evidence>
<evidence type="ECO:0000256" key="3">
    <source>
        <dbReference type="ARBA" id="ARBA00011209"/>
    </source>
</evidence>
<dbReference type="InterPro" id="IPR004188">
    <property type="entry name" value="Phe-tRNA_ligase_II_N"/>
</dbReference>
<evidence type="ECO:0000256" key="12">
    <source>
        <dbReference type="ARBA" id="ARBA00049255"/>
    </source>
</evidence>
<feature type="domain" description="Aminoacyl-transfer RNA synthetases class-II family profile" evidence="14">
    <location>
        <begin position="166"/>
        <end position="317"/>
    </location>
</feature>
<dbReference type="InterPro" id="IPR022911">
    <property type="entry name" value="Phe_tRNA_ligase_alpha1_bac"/>
</dbReference>
<dbReference type="GO" id="GO:0006432">
    <property type="term" value="P:phenylalanyl-tRNA aminoacylation"/>
    <property type="evidence" value="ECO:0007669"/>
    <property type="project" value="UniProtKB-UniRule"/>
</dbReference>
<evidence type="ECO:0000259" key="14">
    <source>
        <dbReference type="PROSITE" id="PS50862"/>
    </source>
</evidence>
<dbReference type="PROSITE" id="PS50862">
    <property type="entry name" value="AA_TRNA_LIGASE_II"/>
    <property type="match status" value="1"/>
</dbReference>
<dbReference type="CDD" id="cd00496">
    <property type="entry name" value="PheRS_alpha_core"/>
    <property type="match status" value="1"/>
</dbReference>
<evidence type="ECO:0000256" key="1">
    <source>
        <dbReference type="ARBA" id="ARBA00004496"/>
    </source>
</evidence>
<evidence type="ECO:0000256" key="2">
    <source>
        <dbReference type="ARBA" id="ARBA00010207"/>
    </source>
</evidence>